<evidence type="ECO:0000256" key="3">
    <source>
        <dbReference type="ARBA" id="ARBA00022478"/>
    </source>
</evidence>
<feature type="compositionally biased region" description="Acidic residues" evidence="12">
    <location>
        <begin position="185"/>
        <end position="200"/>
    </location>
</feature>
<dbReference type="Pfam" id="PF04983">
    <property type="entry name" value="RNA_pol_Rpb1_3"/>
    <property type="match status" value="1"/>
</dbReference>
<comment type="catalytic activity">
    <reaction evidence="11">
        <text>RNA(n) + a ribonucleoside 5'-triphosphate = RNA(n+1) + diphosphate</text>
        <dbReference type="Rhea" id="RHEA:21248"/>
        <dbReference type="Rhea" id="RHEA-COMP:14527"/>
        <dbReference type="Rhea" id="RHEA-COMP:17342"/>
        <dbReference type="ChEBI" id="CHEBI:33019"/>
        <dbReference type="ChEBI" id="CHEBI:61557"/>
        <dbReference type="ChEBI" id="CHEBI:140395"/>
        <dbReference type="EC" id="2.7.7.6"/>
    </reaction>
</comment>
<keyword evidence="3 11" id="KW-0240">DNA-directed RNA polymerase</keyword>
<comment type="function">
    <text evidence="11">DNA-dependent RNA polymerase catalyzes the transcription of DNA into RNA using the four ribonucleoside triphosphates as substrates.</text>
</comment>
<dbReference type="GO" id="GO:0003677">
    <property type="term" value="F:DNA binding"/>
    <property type="evidence" value="ECO:0007669"/>
    <property type="project" value="InterPro"/>
</dbReference>
<dbReference type="PANTHER" id="PTHR19376">
    <property type="entry name" value="DNA-DIRECTED RNA POLYMERASE"/>
    <property type="match status" value="1"/>
</dbReference>
<dbReference type="Gene3D" id="1.10.357.120">
    <property type="match status" value="1"/>
</dbReference>
<evidence type="ECO:0000256" key="8">
    <source>
        <dbReference type="ARBA" id="ARBA00022842"/>
    </source>
</evidence>
<keyword evidence="7" id="KW-0862">Zinc</keyword>
<dbReference type="Pfam" id="PF05000">
    <property type="entry name" value="RNA_pol_Rpb1_4"/>
    <property type="match status" value="1"/>
</dbReference>
<dbReference type="InterPro" id="IPR044893">
    <property type="entry name" value="RNA_pol_Rpb1_clamp_domain"/>
</dbReference>
<dbReference type="CDD" id="cd01435">
    <property type="entry name" value="RNAP_I_RPA1_N"/>
    <property type="match status" value="1"/>
</dbReference>
<accession>A0A6B2KWE7</accession>
<evidence type="ECO:0000256" key="5">
    <source>
        <dbReference type="ARBA" id="ARBA00022695"/>
    </source>
</evidence>
<dbReference type="InterPro" id="IPR045867">
    <property type="entry name" value="DNA-dir_RpoC_beta_prime"/>
</dbReference>
<dbReference type="InterPro" id="IPR007083">
    <property type="entry name" value="RNA_pol_Rpb1_4"/>
</dbReference>
<dbReference type="Gene3D" id="1.10.274.100">
    <property type="entry name" value="RNA polymerase Rpb1, domain 3"/>
    <property type="match status" value="1"/>
</dbReference>
<dbReference type="InterPro" id="IPR007066">
    <property type="entry name" value="RNA_pol_Rpb1_3"/>
</dbReference>
<evidence type="ECO:0000256" key="7">
    <source>
        <dbReference type="ARBA" id="ARBA00022833"/>
    </source>
</evidence>
<evidence type="ECO:0000256" key="2">
    <source>
        <dbReference type="ARBA" id="ARBA00006460"/>
    </source>
</evidence>
<dbReference type="Gene3D" id="3.30.70.2850">
    <property type="match status" value="1"/>
</dbReference>
<dbReference type="Gene3D" id="1.10.132.30">
    <property type="match status" value="1"/>
</dbReference>
<dbReference type="Gene3D" id="6.10.250.2940">
    <property type="match status" value="1"/>
</dbReference>
<dbReference type="PANTHER" id="PTHR19376:SF11">
    <property type="entry name" value="DNA-DIRECTED RNA POLYMERASE I SUBUNIT RPA1"/>
    <property type="match status" value="1"/>
</dbReference>
<evidence type="ECO:0000259" key="13">
    <source>
        <dbReference type="SMART" id="SM00663"/>
    </source>
</evidence>
<protein>
    <recommendedName>
        <fullName evidence="11">DNA-directed RNA polymerase subunit</fullName>
        <ecNumber evidence="11">2.7.7.6</ecNumber>
    </recommendedName>
</protein>
<evidence type="ECO:0000256" key="1">
    <source>
        <dbReference type="ARBA" id="ARBA00004123"/>
    </source>
</evidence>
<keyword evidence="6" id="KW-0479">Metal-binding</keyword>
<keyword evidence="4 11" id="KW-0808">Transferase</keyword>
<keyword evidence="10" id="KW-0539">Nucleus</keyword>
<proteinExistence type="inferred from homology"/>
<feature type="region of interest" description="Disordered" evidence="12">
    <location>
        <begin position="1357"/>
        <end position="1432"/>
    </location>
</feature>
<dbReference type="InterPro" id="IPR015699">
    <property type="entry name" value="DNA-dir_RNA_pol1_lsu_N"/>
</dbReference>
<dbReference type="SMART" id="SM00663">
    <property type="entry name" value="RPOLA_N"/>
    <property type="match status" value="1"/>
</dbReference>
<dbReference type="InterPro" id="IPR007080">
    <property type="entry name" value="RNA_pol_Rpb1_1"/>
</dbReference>
<evidence type="ECO:0000256" key="4">
    <source>
        <dbReference type="ARBA" id="ARBA00022679"/>
    </source>
</evidence>
<name>A0A6B2KWE7_9EUKA</name>
<reference evidence="14" key="1">
    <citation type="journal article" date="2020" name="J. Eukaryot. Microbiol.">
        <title>De novo Sequencing, Assembly and Annotation of the Transcriptome for the Free-Living Testate Amoeba Arcella intermedia.</title>
        <authorList>
            <person name="Ribeiro G.M."/>
            <person name="Porfirio-Sousa A.L."/>
            <person name="Maurer-Alcala X.X."/>
            <person name="Katz L.A."/>
            <person name="Lahr D.J.G."/>
        </authorList>
    </citation>
    <scope>NUCLEOTIDE SEQUENCE</scope>
</reference>
<dbReference type="InterPro" id="IPR000722">
    <property type="entry name" value="RNA_pol_asu"/>
</dbReference>
<feature type="compositionally biased region" description="Basic and acidic residues" evidence="12">
    <location>
        <begin position="1363"/>
        <end position="1378"/>
    </location>
</feature>
<evidence type="ECO:0000256" key="9">
    <source>
        <dbReference type="ARBA" id="ARBA00023163"/>
    </source>
</evidence>
<dbReference type="Gene3D" id="4.10.860.120">
    <property type="entry name" value="RNA polymerase II, clamp domain"/>
    <property type="match status" value="1"/>
</dbReference>
<dbReference type="GO" id="GO:0006351">
    <property type="term" value="P:DNA-templated transcription"/>
    <property type="evidence" value="ECO:0007669"/>
    <property type="project" value="InterPro"/>
</dbReference>
<keyword evidence="5 11" id="KW-0548">Nucleotidyltransferase</keyword>
<dbReference type="CDD" id="cd02735">
    <property type="entry name" value="RNAP_I_Rpa1_C"/>
    <property type="match status" value="1"/>
</dbReference>
<organism evidence="14">
    <name type="scientific">Arcella intermedia</name>
    <dbReference type="NCBI Taxonomy" id="1963864"/>
    <lineage>
        <taxon>Eukaryota</taxon>
        <taxon>Amoebozoa</taxon>
        <taxon>Tubulinea</taxon>
        <taxon>Elardia</taxon>
        <taxon>Arcellinida</taxon>
        <taxon>Sphaerothecina</taxon>
        <taxon>Arcellidae</taxon>
        <taxon>Arcella</taxon>
    </lineage>
</organism>
<dbReference type="InterPro" id="IPR042102">
    <property type="entry name" value="RNA_pol_Rpb1_3_sf"/>
</dbReference>
<dbReference type="Gene3D" id="3.30.1490.180">
    <property type="entry name" value="RNA polymerase ii"/>
    <property type="match status" value="1"/>
</dbReference>
<comment type="subcellular location">
    <subcellularLocation>
        <location evidence="1">Nucleus</location>
    </subcellularLocation>
</comment>
<dbReference type="GO" id="GO:0046872">
    <property type="term" value="F:metal ion binding"/>
    <property type="evidence" value="ECO:0007669"/>
    <property type="project" value="UniProtKB-KW"/>
</dbReference>
<evidence type="ECO:0000256" key="11">
    <source>
        <dbReference type="RuleBase" id="RU004279"/>
    </source>
</evidence>
<feature type="compositionally biased region" description="Basic and acidic residues" evidence="12">
    <location>
        <begin position="160"/>
        <end position="169"/>
    </location>
</feature>
<dbReference type="SUPFAM" id="SSF64484">
    <property type="entry name" value="beta and beta-prime subunits of DNA dependent RNA-polymerase"/>
    <property type="match status" value="1"/>
</dbReference>
<dbReference type="EMBL" id="GIBP01000023">
    <property type="protein sequence ID" value="NDV28992.1"/>
    <property type="molecule type" value="Transcribed_RNA"/>
</dbReference>
<dbReference type="GO" id="GO:0003899">
    <property type="term" value="F:DNA-directed RNA polymerase activity"/>
    <property type="evidence" value="ECO:0007669"/>
    <property type="project" value="UniProtKB-EC"/>
</dbReference>
<keyword evidence="9 11" id="KW-0804">Transcription</keyword>
<dbReference type="Pfam" id="PF00623">
    <property type="entry name" value="RNA_pol_Rpb1_2"/>
    <property type="match status" value="1"/>
</dbReference>
<dbReference type="GO" id="GO:0005736">
    <property type="term" value="C:RNA polymerase I complex"/>
    <property type="evidence" value="ECO:0007669"/>
    <property type="project" value="TreeGrafter"/>
</dbReference>
<evidence type="ECO:0000256" key="10">
    <source>
        <dbReference type="ARBA" id="ARBA00023242"/>
    </source>
</evidence>
<comment type="similarity">
    <text evidence="2 11">Belongs to the RNA polymerase beta' chain family.</text>
</comment>
<dbReference type="InterPro" id="IPR038120">
    <property type="entry name" value="Rpb1_funnel_sf"/>
</dbReference>
<evidence type="ECO:0000313" key="14">
    <source>
        <dbReference type="EMBL" id="NDV28992.1"/>
    </source>
</evidence>
<dbReference type="FunFam" id="2.40.40.20:FF:000019">
    <property type="entry name" value="DNA-directed RNA polymerase II subunit RPB1"/>
    <property type="match status" value="1"/>
</dbReference>
<dbReference type="InterPro" id="IPR006592">
    <property type="entry name" value="RNA_pol_N"/>
</dbReference>
<evidence type="ECO:0000256" key="12">
    <source>
        <dbReference type="SAM" id="MobiDB-lite"/>
    </source>
</evidence>
<sequence>MARYYVPPSTVVNKFINGASFSVYTPEDVLKISVKQITNPNTFDALGMPIPGGFYDPEFGSWSQDEGCKHCGLNFNECPGHFGHIELPEVIYNPVFFDMLYKVLQCMCFNCHHFLIGRFQLKVILKILQLVSANRLVEASELEAKYLAFDLRKEKKKEKGAKGGKSEKSSDEDDSLAGIPSEPESSSESEEPDTEKDEDGLPIIKLDEEDKHRIHMSVTSTEFRQRIFSLFIRICSGTRICMLCSAPHVQLNKEQSLKIFQKPLPVNRVATLYHNNILYSSVFLRESQRGKKSFFDEISAFLLRYKLKSEKTYSDGDDEIEVVFEKDSNKAKQRLMNSRETYLHIQRLWKNESEVTNELFTSTFLRSSTRQEYVSPDIFFLHRILVPPSRFRIPAVTKKLISEHASCTHLKKVLEQTKLLTELRQKASSDPKVEISVDYSNILVNIQTAVNNFMDSKDGGKGIRQLLEKKEGLFRKNMMGKRVNYTARSVISPDVSLDTNEIGVPKLFATTLTFPEPVNDINVKFLRRLIINGPDNWPGANKIEDEDGKLTVLPQAKEERIAIAKMLQKPSYTREGIANKGSKKVHRHCLNGDYLLVNRQPTLHKPSMMAHRAYVLGKENTIHMHYANCNSYNADFDGDEMNLHLPQNQIARAEAANIVLNDYQYLVPKDGTPLRGLIQDHIVSGVLLTRMDNFFTQHEFQQLVYYCCSKLNTSHRLETPPPTILKPQVLWTGKQVITALLNHLLKGKKPLNLTSKAQIPGDLWGKNSMEGMITIRNNELLTGAIGKKQFGAKEHGLVHAVYELYGARAAGQLLSCLGRVFTFYLQMRGFTCGLDDMVLLSSSENARREILNKSDEVGYQKAGIFSGLFTEAEVPSESARQKLKPSRFAKTEIMNSLSELLKSPDEAANWDSFMIGHNSKVTSQVIDVCLESFKKFPKNNFTLMTTSGAKGSKVNYSQIVCLLGQQELEGRRVPMTINGKTLPCFTPYDPSPSAGGFIGSRFFSGLQPQEFYFHCMAGREGLVDTAVKTSRSGYLQRCIIKHLESLCVRYDNTVRDSDGSIIQFFYGEDGLDVTKTSFLNQFDFLADNMEPMKDLFKYEQNRPRLEVLDKKVCTSKMPSTEDPLLSTYSPGTYLGSISEKYSAALETYISKNLHRFSGKKNSKAANEFRELIYMKYMFSLAQPGENVGVLAGQSIGEPSTQMTLNTFHLAGKGEVNVTLGIPRLRELFMAAAGDNKTPSMTIPLKKTFGEDVANKLSAKLQRIPFSDIVKEIIVKESLEMSAIPEKVYDVTIHIDELANKLDLNWSLLETKLTRAFLPKVIRSLNRHVKSSTVPAAGLIQQYEYIDSVAASITSGITEDADTDQQKDTSDSQKSKKQDNGTYDEPDEDDVKSKKKKNAKEKTTKDQDSVESDDDKASENQKEATETDDAMEVTKDKEIADSCPFIKDYIFDEKQRTFRIIINLPAITPKILMLSFLEQQCETFMIQEVKGISRCTVIKPTDKEPRYVLQTEGIDVAQIWRLFSLVDVDDIGINQLKSIYESYGIEAVRAAIIKESSAVFNAYGIGVSFRHLSLIADYMTFQGKLRSMTRSGISASPSPFLKMSYETTIQFLKKAVILGEYESMQTPSSSIVIGNPPDIGTGIFDIHVGLKQFLQKKPQVKVANAKAGILPSHE</sequence>
<feature type="compositionally biased region" description="Basic and acidic residues" evidence="12">
    <location>
        <begin position="1414"/>
        <end position="1424"/>
    </location>
</feature>
<dbReference type="EC" id="2.7.7.6" evidence="11"/>
<keyword evidence="8" id="KW-0460">Magnesium</keyword>
<evidence type="ECO:0000256" key="6">
    <source>
        <dbReference type="ARBA" id="ARBA00022723"/>
    </source>
</evidence>
<feature type="domain" description="RNA polymerase N-terminal" evidence="13">
    <location>
        <begin position="377"/>
        <end position="689"/>
    </location>
</feature>
<dbReference type="InterPro" id="IPR047107">
    <property type="entry name" value="DNA-dir_RNA_pol1_lsu_C"/>
</dbReference>
<dbReference type="Gene3D" id="2.40.40.20">
    <property type="match status" value="1"/>
</dbReference>
<feature type="region of interest" description="Disordered" evidence="12">
    <location>
        <begin position="158"/>
        <end position="202"/>
    </location>
</feature>
<dbReference type="InterPro" id="IPR007081">
    <property type="entry name" value="RNA_pol_Rpb1_5"/>
</dbReference>
<dbReference type="Pfam" id="PF04997">
    <property type="entry name" value="RNA_pol_Rpb1_1"/>
    <property type="match status" value="1"/>
</dbReference>
<dbReference type="Pfam" id="PF04998">
    <property type="entry name" value="RNA_pol_Rpb1_5"/>
    <property type="match status" value="1"/>
</dbReference>